<comment type="function">
    <text evidence="9">Converts adenosine-3',5'-bisphosphate (PAP) to AMP.</text>
</comment>
<dbReference type="AlphaFoldDB" id="A0AAW7QYK2"/>
<dbReference type="PRINTS" id="PR00377">
    <property type="entry name" value="IMPHPHTASES"/>
</dbReference>
<dbReference type="PANTHER" id="PTHR43028:SF5">
    <property type="entry name" value="3'(2'),5'-BISPHOSPHATE NUCLEOTIDASE 1"/>
    <property type="match status" value="1"/>
</dbReference>
<feature type="binding site" evidence="9">
    <location>
        <position position="99"/>
    </location>
    <ligand>
        <name>Mg(2+)</name>
        <dbReference type="ChEBI" id="CHEBI:18420"/>
        <label>2</label>
    </ligand>
</feature>
<comment type="cofactor">
    <cofactor evidence="9 10">
        <name>Mg(2+)</name>
        <dbReference type="ChEBI" id="CHEBI:18420"/>
    </cofactor>
</comment>
<evidence type="ECO:0000256" key="10">
    <source>
        <dbReference type="PIRSR" id="PIRSR600760-2"/>
    </source>
</evidence>
<feature type="binding site" evidence="9">
    <location>
        <position position="98"/>
    </location>
    <ligand>
        <name>Mg(2+)</name>
        <dbReference type="ChEBI" id="CHEBI:18420"/>
        <label>1</label>
    </ligand>
</feature>
<dbReference type="EMBL" id="JAGGJC010000001">
    <property type="protein sequence ID" value="MDN7129182.1"/>
    <property type="molecule type" value="Genomic_DNA"/>
</dbReference>
<evidence type="ECO:0000256" key="6">
    <source>
        <dbReference type="ARBA" id="ARBA00022801"/>
    </source>
</evidence>
<feature type="binding site" evidence="9">
    <location>
        <position position="96"/>
    </location>
    <ligand>
        <name>Mg(2+)</name>
        <dbReference type="ChEBI" id="CHEBI:18420"/>
        <label>2</label>
    </ligand>
</feature>
<organism evidence="11 14">
    <name type="scientific">Pseudidiomarina terrestris</name>
    <dbReference type="NCBI Taxonomy" id="2820060"/>
    <lineage>
        <taxon>Bacteria</taxon>
        <taxon>Pseudomonadati</taxon>
        <taxon>Pseudomonadota</taxon>
        <taxon>Gammaproteobacteria</taxon>
        <taxon>Alteromonadales</taxon>
        <taxon>Idiomarinaceae</taxon>
        <taxon>Pseudidiomarina</taxon>
    </lineage>
</organism>
<proteinExistence type="inferred from homology"/>
<evidence type="ECO:0000256" key="5">
    <source>
        <dbReference type="ARBA" id="ARBA00022723"/>
    </source>
</evidence>
<dbReference type="InterPro" id="IPR020550">
    <property type="entry name" value="Inositol_monophosphatase_CS"/>
</dbReference>
<dbReference type="RefSeq" id="WP_301774477.1">
    <property type="nucleotide sequence ID" value="NZ_JAGGJB010000003.1"/>
</dbReference>
<feature type="binding site" evidence="10">
    <location>
        <position position="76"/>
    </location>
    <ligand>
        <name>Mg(2+)</name>
        <dbReference type="ChEBI" id="CHEBI:18420"/>
        <label>1</label>
        <note>catalytic</note>
    </ligand>
</feature>
<dbReference type="EMBL" id="JAGGJB010000003">
    <property type="protein sequence ID" value="MDN7124527.1"/>
    <property type="molecule type" value="Genomic_DNA"/>
</dbReference>
<evidence type="ECO:0000256" key="7">
    <source>
        <dbReference type="ARBA" id="ARBA00022842"/>
    </source>
</evidence>
<feature type="binding site" evidence="9">
    <location>
        <position position="96"/>
    </location>
    <ligand>
        <name>Mg(2+)</name>
        <dbReference type="ChEBI" id="CHEBI:18420"/>
        <label>1</label>
    </ligand>
</feature>
<keyword evidence="13" id="KW-1185">Reference proteome</keyword>
<feature type="binding site" evidence="10">
    <location>
        <position position="99"/>
    </location>
    <ligand>
        <name>Mg(2+)</name>
        <dbReference type="ChEBI" id="CHEBI:18420"/>
        <label>1</label>
        <note>catalytic</note>
    </ligand>
</feature>
<gene>
    <name evidence="9 11" type="primary">cysQ</name>
    <name evidence="11" type="ORF">J6I90_06505</name>
    <name evidence="12" type="ORF">J6I92_04800</name>
</gene>
<dbReference type="PROSITE" id="PS00630">
    <property type="entry name" value="IMP_2"/>
    <property type="match status" value="1"/>
</dbReference>
<evidence type="ECO:0000256" key="9">
    <source>
        <dbReference type="HAMAP-Rule" id="MF_02095"/>
    </source>
</evidence>
<dbReference type="Pfam" id="PF00459">
    <property type="entry name" value="Inositol_P"/>
    <property type="match status" value="1"/>
</dbReference>
<keyword evidence="3 9" id="KW-1003">Cell membrane</keyword>
<keyword evidence="8 9" id="KW-0472">Membrane</keyword>
<evidence type="ECO:0000313" key="12">
    <source>
        <dbReference type="EMBL" id="MDN7129182.1"/>
    </source>
</evidence>
<dbReference type="Gene3D" id="3.30.540.10">
    <property type="entry name" value="Fructose-1,6-Bisphosphatase, subunit A, domain 1"/>
    <property type="match status" value="1"/>
</dbReference>
<dbReference type="InterPro" id="IPR020583">
    <property type="entry name" value="Inositol_monoP_metal-BS"/>
</dbReference>
<accession>A0AAW7QYK2</accession>
<dbReference type="GO" id="GO:0050427">
    <property type="term" value="P:3'-phosphoadenosine 5'-phosphosulfate metabolic process"/>
    <property type="evidence" value="ECO:0007669"/>
    <property type="project" value="TreeGrafter"/>
</dbReference>
<dbReference type="CDD" id="cd01638">
    <property type="entry name" value="CysQ"/>
    <property type="match status" value="1"/>
</dbReference>
<dbReference type="InterPro" id="IPR050725">
    <property type="entry name" value="CysQ/Inositol_MonoPase"/>
</dbReference>
<keyword evidence="7 9" id="KW-0460">Magnesium</keyword>
<dbReference type="HAMAP" id="MF_02095">
    <property type="entry name" value="CysQ"/>
    <property type="match status" value="1"/>
</dbReference>
<feature type="binding site" evidence="9">
    <location>
        <position position="219"/>
    </location>
    <ligand>
        <name>Mg(2+)</name>
        <dbReference type="ChEBI" id="CHEBI:18420"/>
        <label>2</label>
    </ligand>
</feature>
<comment type="subcellular location">
    <subcellularLocation>
        <location evidence="9">Cell inner membrane</location>
        <topology evidence="9">Peripheral membrane protein</topology>
        <orientation evidence="9">Cytoplasmic side</orientation>
    </subcellularLocation>
</comment>
<feature type="binding site" evidence="10">
    <location>
        <position position="96"/>
    </location>
    <ligand>
        <name>Mg(2+)</name>
        <dbReference type="ChEBI" id="CHEBI:18420"/>
        <label>1</label>
        <note>catalytic</note>
    </ligand>
</feature>
<dbReference type="GO" id="GO:0046854">
    <property type="term" value="P:phosphatidylinositol phosphate biosynthetic process"/>
    <property type="evidence" value="ECO:0007669"/>
    <property type="project" value="InterPro"/>
</dbReference>
<dbReference type="Proteomes" id="UP001169491">
    <property type="component" value="Unassembled WGS sequence"/>
</dbReference>
<comment type="caution">
    <text evidence="11">The sequence shown here is derived from an EMBL/GenBank/DDBJ whole genome shotgun (WGS) entry which is preliminary data.</text>
</comment>
<feature type="binding site" evidence="9">
    <location>
        <position position="76"/>
    </location>
    <ligand>
        <name>substrate</name>
    </ligand>
</feature>
<feature type="binding site" evidence="9">
    <location>
        <position position="219"/>
    </location>
    <ligand>
        <name>substrate</name>
    </ligand>
</feature>
<evidence type="ECO:0000313" key="11">
    <source>
        <dbReference type="EMBL" id="MDN7124527.1"/>
    </source>
</evidence>
<dbReference type="GO" id="GO:0000287">
    <property type="term" value="F:magnesium ion binding"/>
    <property type="evidence" value="ECO:0007669"/>
    <property type="project" value="UniProtKB-UniRule"/>
</dbReference>
<dbReference type="SUPFAM" id="SSF56655">
    <property type="entry name" value="Carbohydrate phosphatase"/>
    <property type="match status" value="1"/>
</dbReference>
<comment type="similarity">
    <text evidence="2 9">Belongs to the inositol monophosphatase superfamily. CysQ family.</text>
</comment>
<evidence type="ECO:0000256" key="8">
    <source>
        <dbReference type="ARBA" id="ARBA00023136"/>
    </source>
</evidence>
<feature type="binding site" evidence="9">
    <location>
        <begin position="98"/>
        <end position="101"/>
    </location>
    <ligand>
        <name>substrate</name>
    </ligand>
</feature>
<keyword evidence="4 9" id="KW-0997">Cell inner membrane</keyword>
<dbReference type="GO" id="GO:0000103">
    <property type="term" value="P:sulfate assimilation"/>
    <property type="evidence" value="ECO:0007669"/>
    <property type="project" value="TreeGrafter"/>
</dbReference>
<dbReference type="InterPro" id="IPR000760">
    <property type="entry name" value="Inositol_monophosphatase-like"/>
</dbReference>
<protein>
    <recommendedName>
        <fullName evidence="9">3'(2'),5'-bisphosphate nucleotidase CysQ</fullName>
        <ecNumber evidence="9">3.1.3.7</ecNumber>
    </recommendedName>
    <alternativeName>
        <fullName evidence="9">3'(2'),5-bisphosphonucleoside 3'(2')-phosphohydrolase</fullName>
    </alternativeName>
    <alternativeName>
        <fullName evidence="9">3'-phosphoadenosine 5'-phosphate phosphatase</fullName>
        <shortName evidence="9">PAP phosphatase</shortName>
    </alternativeName>
</protein>
<reference evidence="13 14" key="1">
    <citation type="submission" date="2021-03" db="EMBL/GenBank/DDBJ databases">
        <title>Pseudidiomarina terrestris, a new bacterium isolated from saline soil.</title>
        <authorList>
            <person name="Galisteo C."/>
            <person name="De La Haba R."/>
            <person name="Sanchez-Porro C."/>
            <person name="Ventosa A."/>
        </authorList>
    </citation>
    <scope>NUCLEOTIDE SEQUENCE [LARGE SCALE GENOMIC DNA]</scope>
    <source>
        <strain evidence="11 14">1APP75-32.1</strain>
        <strain evidence="13">1APR75-15</strain>
        <strain evidence="12">1ASR75-15</strain>
    </source>
</reference>
<feature type="binding site" evidence="10">
    <location>
        <position position="98"/>
    </location>
    <ligand>
        <name>Mg(2+)</name>
        <dbReference type="ChEBI" id="CHEBI:18420"/>
        <label>1</label>
        <note>catalytic</note>
    </ligand>
</feature>
<feature type="binding site" evidence="9">
    <location>
        <position position="76"/>
    </location>
    <ligand>
        <name>Mg(2+)</name>
        <dbReference type="ChEBI" id="CHEBI:18420"/>
        <label>1</label>
    </ligand>
</feature>
<evidence type="ECO:0000256" key="4">
    <source>
        <dbReference type="ARBA" id="ARBA00022519"/>
    </source>
</evidence>
<dbReference type="PROSITE" id="PS00629">
    <property type="entry name" value="IMP_1"/>
    <property type="match status" value="1"/>
</dbReference>
<keyword evidence="5 9" id="KW-0479">Metal-binding</keyword>
<dbReference type="InterPro" id="IPR006240">
    <property type="entry name" value="CysQ"/>
</dbReference>
<comment type="catalytic activity">
    <reaction evidence="1 9">
        <text>adenosine 3',5'-bisphosphate + H2O = AMP + phosphate</text>
        <dbReference type="Rhea" id="RHEA:10040"/>
        <dbReference type="ChEBI" id="CHEBI:15377"/>
        <dbReference type="ChEBI" id="CHEBI:43474"/>
        <dbReference type="ChEBI" id="CHEBI:58343"/>
        <dbReference type="ChEBI" id="CHEBI:456215"/>
        <dbReference type="EC" id="3.1.3.7"/>
    </reaction>
</comment>
<feature type="binding site" evidence="10">
    <location>
        <position position="219"/>
    </location>
    <ligand>
        <name>Mg(2+)</name>
        <dbReference type="ChEBI" id="CHEBI:18420"/>
        <label>1</label>
        <note>catalytic</note>
    </ligand>
</feature>
<dbReference type="GO" id="GO:0005886">
    <property type="term" value="C:plasma membrane"/>
    <property type="evidence" value="ECO:0007669"/>
    <property type="project" value="UniProtKB-SubCell"/>
</dbReference>
<evidence type="ECO:0000313" key="13">
    <source>
        <dbReference type="Proteomes" id="UP001169491"/>
    </source>
</evidence>
<evidence type="ECO:0000256" key="2">
    <source>
        <dbReference type="ARBA" id="ARBA00005289"/>
    </source>
</evidence>
<keyword evidence="6 9" id="KW-0378">Hydrolase</keyword>
<dbReference type="Gene3D" id="3.40.190.80">
    <property type="match status" value="1"/>
</dbReference>
<dbReference type="EC" id="3.1.3.7" evidence="9"/>
<dbReference type="GO" id="GO:0008441">
    <property type="term" value="F:3'(2'),5'-bisphosphate nucleotidase activity"/>
    <property type="evidence" value="ECO:0007669"/>
    <property type="project" value="UniProtKB-UniRule"/>
</dbReference>
<evidence type="ECO:0000313" key="14">
    <source>
        <dbReference type="Proteomes" id="UP001169492"/>
    </source>
</evidence>
<evidence type="ECO:0000256" key="1">
    <source>
        <dbReference type="ARBA" id="ARBA00001625"/>
    </source>
</evidence>
<sequence>MLTTSSLKELEAIARKAGEAIMKIYDAPDFEERIAVQAKGDDSPLTQADLAAHEIIKAELTKLSDSELAALPQLSEESAAVPWSERQQWQTYWLIDPLDGTKEFIKRNGEFTVNIALIHKGQPLAGVVYAPATDTMYSAAAGLGAYKNDETISAREDSDAPTLKVVGSRSHASPDMQSYLDALDKPYEMVPMGSSLKLCLVAESKAHLYPRLGPTSEWDTAAAHAVALAAGAEVLTLEGEALMYNQKESLLNPYFIVQ</sequence>
<evidence type="ECO:0000256" key="3">
    <source>
        <dbReference type="ARBA" id="ARBA00022475"/>
    </source>
</evidence>
<dbReference type="PANTHER" id="PTHR43028">
    <property type="entry name" value="3'(2'),5'-BISPHOSPHATE NUCLEOTIDASE 1"/>
    <property type="match status" value="1"/>
</dbReference>
<dbReference type="NCBIfam" id="TIGR01331">
    <property type="entry name" value="bisphos_cysQ"/>
    <property type="match status" value="1"/>
</dbReference>
<dbReference type="Proteomes" id="UP001169492">
    <property type="component" value="Unassembled WGS sequence"/>
</dbReference>
<dbReference type="FunFam" id="3.40.190.80:FF:000005">
    <property type="entry name" value="3'(2'),5'-bisphosphate nucleotidase CysQ"/>
    <property type="match status" value="1"/>
</dbReference>
<name>A0AAW7QYK2_9GAMM</name>